<dbReference type="Pfam" id="PF09388">
    <property type="entry name" value="SpoOE-like"/>
    <property type="match status" value="1"/>
</dbReference>
<sequence>MVLHKYIGGKVENRVGKEIGKIKKRINNLVLNENKNIIDAEVVNLSQKLDDLLIYYIRTSKEAC</sequence>
<dbReference type="SUPFAM" id="SSF140500">
    <property type="entry name" value="BAS1536-like"/>
    <property type="match status" value="1"/>
</dbReference>
<reference evidence="1" key="1">
    <citation type="submission" date="2022-12" db="EMBL/GenBank/DDBJ databases">
        <authorList>
            <person name="Wang J."/>
        </authorList>
    </citation>
    <scope>NUCLEOTIDE SEQUENCE</scope>
    <source>
        <strain evidence="1">HY-42-06</strain>
    </source>
</reference>
<dbReference type="Proteomes" id="UP001079657">
    <property type="component" value="Unassembled WGS sequence"/>
</dbReference>
<evidence type="ECO:0000313" key="2">
    <source>
        <dbReference type="Proteomes" id="UP001079657"/>
    </source>
</evidence>
<name>A0ABT4CIZ6_9CLOT</name>
<organism evidence="1 2">
    <name type="scientific">Clostridium ganghwense</name>
    <dbReference type="NCBI Taxonomy" id="312089"/>
    <lineage>
        <taxon>Bacteria</taxon>
        <taxon>Bacillati</taxon>
        <taxon>Bacillota</taxon>
        <taxon>Clostridia</taxon>
        <taxon>Eubacteriales</taxon>
        <taxon>Clostridiaceae</taxon>
        <taxon>Clostridium</taxon>
    </lineage>
</organism>
<dbReference type="EMBL" id="JAPQES010000001">
    <property type="protein sequence ID" value="MCY6369036.1"/>
    <property type="molecule type" value="Genomic_DNA"/>
</dbReference>
<protein>
    <submittedName>
        <fullName evidence="1">Aspartyl-phosphate phosphatase Spo0E family protein</fullName>
    </submittedName>
</protein>
<proteinExistence type="predicted"/>
<gene>
    <name evidence="1" type="ORF">OXH55_00060</name>
</gene>
<accession>A0ABT4CIZ6</accession>
<dbReference type="InterPro" id="IPR018540">
    <property type="entry name" value="Spo0E-like"/>
</dbReference>
<dbReference type="InterPro" id="IPR037208">
    <property type="entry name" value="Spo0E-like_sf"/>
</dbReference>
<dbReference type="InterPro" id="IPR036638">
    <property type="entry name" value="HLH_DNA-bd_sf"/>
</dbReference>
<keyword evidence="2" id="KW-1185">Reference proteome</keyword>
<comment type="caution">
    <text evidence="1">The sequence shown here is derived from an EMBL/GenBank/DDBJ whole genome shotgun (WGS) entry which is preliminary data.</text>
</comment>
<dbReference type="RefSeq" id="WP_268047363.1">
    <property type="nucleotide sequence ID" value="NZ_JAPQES010000001.1"/>
</dbReference>
<dbReference type="Gene3D" id="4.10.280.10">
    <property type="entry name" value="Helix-loop-helix DNA-binding domain"/>
    <property type="match status" value="1"/>
</dbReference>
<evidence type="ECO:0000313" key="1">
    <source>
        <dbReference type="EMBL" id="MCY6369036.1"/>
    </source>
</evidence>